<sequence>MNRNIAVFILLILIASSFKYRTKTRGQVSTVNPAQVQSVKNISQESGAFNKAVLKLQEGNQELAKGRASIYKSLWSHSEDVSNFCAMDGQEYKGWESVEKSLDSFVQKMAGNSNFKLEKIASQAGPEQGYVLQKEHYTLQDGIKVDLNVTIVFRRENNEWRIVHRQSDKLAMPAEAIIAAK</sequence>
<dbReference type="InterPro" id="IPR037401">
    <property type="entry name" value="SnoaL-like"/>
</dbReference>
<comment type="caution">
    <text evidence="2">The sequence shown here is derived from an EMBL/GenBank/DDBJ whole genome shotgun (WGS) entry which is preliminary data.</text>
</comment>
<dbReference type="EMBL" id="JAKFFV010000014">
    <property type="protein sequence ID" value="MCF2500829.1"/>
    <property type="molecule type" value="Genomic_DNA"/>
</dbReference>
<feature type="domain" description="SnoaL-like" evidence="1">
    <location>
        <begin position="63"/>
        <end position="166"/>
    </location>
</feature>
<accession>A0A9X1TU12</accession>
<dbReference type="InterPro" id="IPR032710">
    <property type="entry name" value="NTF2-like_dom_sf"/>
</dbReference>
<evidence type="ECO:0000313" key="3">
    <source>
        <dbReference type="Proteomes" id="UP001139411"/>
    </source>
</evidence>
<evidence type="ECO:0000259" key="1">
    <source>
        <dbReference type="Pfam" id="PF13474"/>
    </source>
</evidence>
<dbReference type="RefSeq" id="WP_235179157.1">
    <property type="nucleotide sequence ID" value="NZ_JAKFFV010000014.1"/>
</dbReference>
<dbReference type="Pfam" id="PF13474">
    <property type="entry name" value="SnoaL_3"/>
    <property type="match status" value="1"/>
</dbReference>
<dbReference type="SUPFAM" id="SSF54427">
    <property type="entry name" value="NTF2-like"/>
    <property type="match status" value="1"/>
</dbReference>
<dbReference type="Gene3D" id="3.10.450.50">
    <property type="match status" value="1"/>
</dbReference>
<dbReference type="Proteomes" id="UP001139411">
    <property type="component" value="Unassembled WGS sequence"/>
</dbReference>
<protein>
    <submittedName>
        <fullName evidence="2">Nuclear transport factor 2 family protein</fullName>
    </submittedName>
</protein>
<dbReference type="AlphaFoldDB" id="A0A9X1TU12"/>
<proteinExistence type="predicted"/>
<name>A0A9X1TU12_9BACT</name>
<reference evidence="2" key="1">
    <citation type="submission" date="2022-01" db="EMBL/GenBank/DDBJ databases">
        <title>Novel species in genus Dyadobacter.</title>
        <authorList>
            <person name="Ma C."/>
        </authorList>
    </citation>
    <scope>NUCLEOTIDE SEQUENCE</scope>
    <source>
        <strain evidence="2">CY357</strain>
    </source>
</reference>
<gene>
    <name evidence="2" type="ORF">L0661_21085</name>
</gene>
<organism evidence="2 3">
    <name type="scientific">Dyadobacter chenhuakuii</name>
    <dbReference type="NCBI Taxonomy" id="2909339"/>
    <lineage>
        <taxon>Bacteria</taxon>
        <taxon>Pseudomonadati</taxon>
        <taxon>Bacteroidota</taxon>
        <taxon>Cytophagia</taxon>
        <taxon>Cytophagales</taxon>
        <taxon>Spirosomataceae</taxon>
        <taxon>Dyadobacter</taxon>
    </lineage>
</organism>
<evidence type="ECO:0000313" key="2">
    <source>
        <dbReference type="EMBL" id="MCF2500829.1"/>
    </source>
</evidence>